<dbReference type="Proteomes" id="UP000727407">
    <property type="component" value="Unassembled WGS sequence"/>
</dbReference>
<sequence length="143" mass="16132">MCHIHLITLHLQHNTLTSMPLSSICTSQSTELLVGDTNQLQSSIRHDNRSMTKQRRDASMLLLASNRVSGMSLAVHVNYPWHHDSLWVLATPEHLDVLPLPSRKPVLATWTCASMEAINKPLSLGLRQLLQLQRHIQNVHPSL</sequence>
<organism evidence="1 2">
    <name type="scientific">Clarias magur</name>
    <name type="common">Asian catfish</name>
    <name type="synonym">Macropteronotus magur</name>
    <dbReference type="NCBI Taxonomy" id="1594786"/>
    <lineage>
        <taxon>Eukaryota</taxon>
        <taxon>Metazoa</taxon>
        <taxon>Chordata</taxon>
        <taxon>Craniata</taxon>
        <taxon>Vertebrata</taxon>
        <taxon>Euteleostomi</taxon>
        <taxon>Actinopterygii</taxon>
        <taxon>Neopterygii</taxon>
        <taxon>Teleostei</taxon>
        <taxon>Ostariophysi</taxon>
        <taxon>Siluriformes</taxon>
        <taxon>Clariidae</taxon>
        <taxon>Clarias</taxon>
    </lineage>
</organism>
<evidence type="ECO:0000313" key="1">
    <source>
        <dbReference type="EMBL" id="KAF5896534.1"/>
    </source>
</evidence>
<gene>
    <name evidence="1" type="ORF">DAT39_013780</name>
</gene>
<proteinExistence type="predicted"/>
<reference evidence="1" key="1">
    <citation type="submission" date="2020-07" db="EMBL/GenBank/DDBJ databases">
        <title>Clarias magur genome sequencing, assembly and annotation.</title>
        <authorList>
            <person name="Kushwaha B."/>
            <person name="Kumar R."/>
            <person name="Das P."/>
            <person name="Joshi C.G."/>
            <person name="Kumar D."/>
            <person name="Nagpure N.S."/>
            <person name="Pandey M."/>
            <person name="Agarwal S."/>
            <person name="Srivastava S."/>
            <person name="Singh M."/>
            <person name="Sahoo L."/>
            <person name="Jayasankar P."/>
            <person name="Meher P.K."/>
            <person name="Koringa P.G."/>
            <person name="Iquebal M.A."/>
            <person name="Das S.P."/>
            <person name="Bit A."/>
            <person name="Patnaik S."/>
            <person name="Patel N."/>
            <person name="Shah T.M."/>
            <person name="Hinsu A."/>
            <person name="Jena J.K."/>
        </authorList>
    </citation>
    <scope>NUCLEOTIDE SEQUENCE</scope>
    <source>
        <strain evidence="1">CIFAMagur01</strain>
        <tissue evidence="1">Testis</tissue>
    </source>
</reference>
<evidence type="ECO:0000313" key="2">
    <source>
        <dbReference type="Proteomes" id="UP000727407"/>
    </source>
</evidence>
<protein>
    <submittedName>
        <fullName evidence="1">Uncharacterized protein</fullName>
    </submittedName>
</protein>
<name>A0A8J4WY89_CLAMG</name>
<accession>A0A8J4WY89</accession>
<dbReference type="AlphaFoldDB" id="A0A8J4WY89"/>
<keyword evidence="2" id="KW-1185">Reference proteome</keyword>
<comment type="caution">
    <text evidence="1">The sequence shown here is derived from an EMBL/GenBank/DDBJ whole genome shotgun (WGS) entry which is preliminary data.</text>
</comment>
<dbReference type="EMBL" id="QNUK01000273">
    <property type="protein sequence ID" value="KAF5896534.1"/>
    <property type="molecule type" value="Genomic_DNA"/>
</dbReference>